<evidence type="ECO:0000313" key="13">
    <source>
        <dbReference type="RefSeq" id="XP_031566828.1"/>
    </source>
</evidence>
<dbReference type="RefSeq" id="XP_031566831.1">
    <property type="nucleotide sequence ID" value="XM_031710971.1"/>
</dbReference>
<evidence type="ECO:0000313" key="17">
    <source>
        <dbReference type="RefSeq" id="XP_031566833.1"/>
    </source>
</evidence>
<dbReference type="GeneID" id="116301834"/>
<protein>
    <submittedName>
        <fullName evidence="11 12">QRFP-like peptide receptor</fullName>
    </submittedName>
</protein>
<dbReference type="SMART" id="SM01381">
    <property type="entry name" value="7TM_GPCR_Srsx"/>
    <property type="match status" value="1"/>
</dbReference>
<evidence type="ECO:0000259" key="9">
    <source>
        <dbReference type="PROSITE" id="PS50262"/>
    </source>
</evidence>
<sequence>MMDSALNNTSFAAQLQCAASETDSTTLKVIKTVLYSLIMVAALLGNLFIIIIVYKKKNMRRTTNIFIANMAASDIFIAAVVSPRILIELYIGPRLWLIDGIFGSFLCKLCFFFTDFSVSISIISHAVIAVDRFWAIVYSLRPSLFTRSRRKYIIAFIWLYSFLFHSPNLYAHRLQERNGANFCMLDWSPLDNKTSKKTFFGVIFIMVICIPVILMTVLYSWLVISLNSKKSFSSQTSEVRKQRRKEDIRVLIKVVAMVIMFLCCLIPITVLALLMYYAWDGNLVCSAWGYAFVAHMLFVSNSAINPWLCICIHESYRRHIRKMFSSWRYLSTESQRHRNQTFSESCERTKIHSIINTNQMRLKSNDANRKLLLHCDNAVVKESCL</sequence>
<dbReference type="AlphaFoldDB" id="A0A6P8IK65"/>
<evidence type="ECO:0000256" key="3">
    <source>
        <dbReference type="ARBA" id="ARBA00022989"/>
    </source>
</evidence>
<dbReference type="RefSeq" id="XP_031566826.1">
    <property type="nucleotide sequence ID" value="XM_031710966.1"/>
</dbReference>
<keyword evidence="6" id="KW-0675">Receptor</keyword>
<feature type="transmembrane region" description="Helical" evidence="8">
    <location>
        <begin position="199"/>
        <end position="224"/>
    </location>
</feature>
<dbReference type="SUPFAM" id="SSF81321">
    <property type="entry name" value="Family A G protein-coupled receptor-like"/>
    <property type="match status" value="1"/>
</dbReference>
<reference evidence="11 12" key="1">
    <citation type="submission" date="2025-04" db="UniProtKB">
        <authorList>
            <consortium name="RefSeq"/>
        </authorList>
    </citation>
    <scope>IDENTIFICATION</scope>
    <source>
        <tissue evidence="11 12">Tentacle</tissue>
    </source>
</reference>
<dbReference type="OrthoDB" id="5979854at2759"/>
<dbReference type="PRINTS" id="PR00237">
    <property type="entry name" value="GPCRRHODOPSN"/>
</dbReference>
<keyword evidence="3 8" id="KW-1133">Transmembrane helix</keyword>
<evidence type="ECO:0000256" key="4">
    <source>
        <dbReference type="ARBA" id="ARBA00023040"/>
    </source>
</evidence>
<dbReference type="RefSeq" id="XP_031566830.1">
    <property type="nucleotide sequence ID" value="XM_031710970.1"/>
</dbReference>
<dbReference type="GO" id="GO:0005886">
    <property type="term" value="C:plasma membrane"/>
    <property type="evidence" value="ECO:0007669"/>
    <property type="project" value="TreeGrafter"/>
</dbReference>
<feature type="transmembrane region" description="Helical" evidence="8">
    <location>
        <begin position="118"/>
        <end position="140"/>
    </location>
</feature>
<feature type="transmembrane region" description="Helical" evidence="8">
    <location>
        <begin position="33"/>
        <end position="54"/>
    </location>
</feature>
<evidence type="ECO:0000313" key="10">
    <source>
        <dbReference type="Proteomes" id="UP000515163"/>
    </source>
</evidence>
<evidence type="ECO:0000256" key="1">
    <source>
        <dbReference type="ARBA" id="ARBA00004141"/>
    </source>
</evidence>
<dbReference type="PANTHER" id="PTHR45695">
    <property type="entry name" value="LEUCOKININ RECEPTOR-RELATED"/>
    <property type="match status" value="1"/>
</dbReference>
<comment type="subcellular location">
    <subcellularLocation>
        <location evidence="1">Membrane</location>
        <topology evidence="1">Multi-pass membrane protein</topology>
    </subcellularLocation>
</comment>
<name>A0A6P8IK65_ACTTE</name>
<dbReference type="PROSITE" id="PS50262">
    <property type="entry name" value="G_PROTEIN_RECEP_F1_2"/>
    <property type="match status" value="1"/>
</dbReference>
<dbReference type="RefSeq" id="XP_031566828.1">
    <property type="nucleotide sequence ID" value="XM_031710968.1"/>
</dbReference>
<dbReference type="FunFam" id="1.20.1070.10:FF:000291">
    <property type="entry name" value="Predicted protein"/>
    <property type="match status" value="1"/>
</dbReference>
<dbReference type="InterPro" id="IPR000276">
    <property type="entry name" value="GPCR_Rhodpsn"/>
</dbReference>
<feature type="transmembrane region" description="Helical" evidence="8">
    <location>
        <begin position="290"/>
        <end position="313"/>
    </location>
</feature>
<dbReference type="GO" id="GO:0004930">
    <property type="term" value="F:G protein-coupled receptor activity"/>
    <property type="evidence" value="ECO:0007669"/>
    <property type="project" value="UniProtKB-KW"/>
</dbReference>
<feature type="domain" description="G-protein coupled receptors family 1 profile" evidence="9">
    <location>
        <begin position="45"/>
        <end position="309"/>
    </location>
</feature>
<dbReference type="RefSeq" id="XP_031566832.1">
    <property type="nucleotide sequence ID" value="XM_031710972.1"/>
</dbReference>
<feature type="transmembrane region" description="Helical" evidence="8">
    <location>
        <begin position="250"/>
        <end position="278"/>
    </location>
</feature>
<proteinExistence type="predicted"/>
<feature type="transmembrane region" description="Helical" evidence="8">
    <location>
        <begin position="152"/>
        <end position="171"/>
    </location>
</feature>
<organism evidence="10 13">
    <name type="scientific">Actinia tenebrosa</name>
    <name type="common">Australian red waratah sea anemone</name>
    <dbReference type="NCBI Taxonomy" id="6105"/>
    <lineage>
        <taxon>Eukaryota</taxon>
        <taxon>Metazoa</taxon>
        <taxon>Cnidaria</taxon>
        <taxon>Anthozoa</taxon>
        <taxon>Hexacorallia</taxon>
        <taxon>Actiniaria</taxon>
        <taxon>Actiniidae</taxon>
        <taxon>Actinia</taxon>
    </lineage>
</organism>
<accession>A0A6P8IK65</accession>
<dbReference type="PANTHER" id="PTHR45695:SF9">
    <property type="entry name" value="LEUCOKININ RECEPTOR"/>
    <property type="match status" value="1"/>
</dbReference>
<keyword evidence="2 8" id="KW-0812">Transmembrane</keyword>
<dbReference type="Pfam" id="PF00001">
    <property type="entry name" value="7tm_1"/>
    <property type="match status" value="1"/>
</dbReference>
<evidence type="ECO:0000313" key="12">
    <source>
        <dbReference type="RefSeq" id="XP_031566827.1"/>
    </source>
</evidence>
<dbReference type="Gene3D" id="1.20.1070.10">
    <property type="entry name" value="Rhodopsin 7-helix transmembrane proteins"/>
    <property type="match status" value="1"/>
</dbReference>
<dbReference type="Proteomes" id="UP000515163">
    <property type="component" value="Unplaced"/>
</dbReference>
<evidence type="ECO:0000313" key="16">
    <source>
        <dbReference type="RefSeq" id="XP_031566832.1"/>
    </source>
</evidence>
<dbReference type="CDD" id="cd00637">
    <property type="entry name" value="7tm_classA_rhodopsin-like"/>
    <property type="match status" value="1"/>
</dbReference>
<evidence type="ECO:0000256" key="5">
    <source>
        <dbReference type="ARBA" id="ARBA00023136"/>
    </source>
</evidence>
<keyword evidence="10" id="KW-1185">Reference proteome</keyword>
<keyword evidence="4" id="KW-0297">G-protein coupled receptor</keyword>
<keyword evidence="7" id="KW-0807">Transducer</keyword>
<feature type="transmembrane region" description="Helical" evidence="8">
    <location>
        <begin position="66"/>
        <end position="87"/>
    </location>
</feature>
<dbReference type="RefSeq" id="XP_031566833.1">
    <property type="nucleotide sequence ID" value="XM_031710973.1"/>
</dbReference>
<evidence type="ECO:0000256" key="2">
    <source>
        <dbReference type="ARBA" id="ARBA00022692"/>
    </source>
</evidence>
<dbReference type="KEGG" id="aten:116301834"/>
<evidence type="ECO:0000256" key="6">
    <source>
        <dbReference type="ARBA" id="ARBA00023170"/>
    </source>
</evidence>
<keyword evidence="5 8" id="KW-0472">Membrane</keyword>
<dbReference type="InterPro" id="IPR017452">
    <property type="entry name" value="GPCR_Rhodpsn_7TM"/>
</dbReference>
<dbReference type="RefSeq" id="XP_031566827.1">
    <property type="nucleotide sequence ID" value="XM_031710967.1"/>
</dbReference>
<evidence type="ECO:0000313" key="15">
    <source>
        <dbReference type="RefSeq" id="XP_031566831.1"/>
    </source>
</evidence>
<gene>
    <name evidence="11 12 13 14 15 16 17" type="primary">LOC116301834</name>
</gene>
<evidence type="ECO:0000313" key="11">
    <source>
        <dbReference type="RefSeq" id="XP_031566826.1"/>
    </source>
</evidence>
<evidence type="ECO:0000256" key="7">
    <source>
        <dbReference type="ARBA" id="ARBA00023224"/>
    </source>
</evidence>
<evidence type="ECO:0000256" key="8">
    <source>
        <dbReference type="SAM" id="Phobius"/>
    </source>
</evidence>
<evidence type="ECO:0000313" key="14">
    <source>
        <dbReference type="RefSeq" id="XP_031566830.1"/>
    </source>
</evidence>